<dbReference type="EMBL" id="CP043494">
    <property type="protein sequence ID" value="WNG50706.1"/>
    <property type="molecule type" value="Genomic_DNA"/>
</dbReference>
<accession>A0ABY9X5N4</accession>
<protein>
    <recommendedName>
        <fullName evidence="6">DUF4350 domain-containing protein</fullName>
    </recommendedName>
</protein>
<organism evidence="4 5">
    <name type="scientific">Archangium minus</name>
    <dbReference type="NCBI Taxonomy" id="83450"/>
    <lineage>
        <taxon>Bacteria</taxon>
        <taxon>Pseudomonadati</taxon>
        <taxon>Myxococcota</taxon>
        <taxon>Myxococcia</taxon>
        <taxon>Myxococcales</taxon>
        <taxon>Cystobacterineae</taxon>
        <taxon>Archangiaceae</taxon>
        <taxon>Archangium</taxon>
    </lineage>
</organism>
<reference evidence="4 5" key="1">
    <citation type="submission" date="2019-08" db="EMBL/GenBank/DDBJ databases">
        <title>Archangium and Cystobacter genomes.</title>
        <authorList>
            <person name="Chen I.-C.K."/>
            <person name="Wielgoss S."/>
        </authorList>
    </citation>
    <scope>NUCLEOTIDE SEQUENCE [LARGE SCALE GENOMIC DNA]</scope>
    <source>
        <strain evidence="4 5">Cbm 6</strain>
    </source>
</reference>
<evidence type="ECO:0000256" key="1">
    <source>
        <dbReference type="SAM" id="MobiDB-lite"/>
    </source>
</evidence>
<gene>
    <name evidence="4" type="ORF">F0U60_46220</name>
</gene>
<evidence type="ECO:0000313" key="5">
    <source>
        <dbReference type="Proteomes" id="UP001611383"/>
    </source>
</evidence>
<keyword evidence="2" id="KW-0812">Transmembrane</keyword>
<feature type="transmembrane region" description="Helical" evidence="2">
    <location>
        <begin position="361"/>
        <end position="379"/>
    </location>
</feature>
<name>A0ABY9X5N4_9BACT</name>
<dbReference type="Proteomes" id="UP001611383">
    <property type="component" value="Chromosome"/>
</dbReference>
<feature type="signal peptide" evidence="3">
    <location>
        <begin position="1"/>
        <end position="22"/>
    </location>
</feature>
<feature type="region of interest" description="Disordered" evidence="1">
    <location>
        <begin position="22"/>
        <end position="72"/>
    </location>
</feature>
<evidence type="ECO:0000256" key="3">
    <source>
        <dbReference type="SAM" id="SignalP"/>
    </source>
</evidence>
<proteinExistence type="predicted"/>
<evidence type="ECO:0000256" key="2">
    <source>
        <dbReference type="SAM" id="Phobius"/>
    </source>
</evidence>
<feature type="chain" id="PRO_5046684320" description="DUF4350 domain-containing protein" evidence="3">
    <location>
        <begin position="23"/>
        <end position="624"/>
    </location>
</feature>
<keyword evidence="3" id="KW-0732">Signal</keyword>
<feature type="transmembrane region" description="Helical" evidence="2">
    <location>
        <begin position="386"/>
        <end position="409"/>
    </location>
</feature>
<evidence type="ECO:0000313" key="4">
    <source>
        <dbReference type="EMBL" id="WNG50706.1"/>
    </source>
</evidence>
<dbReference type="RefSeq" id="WP_395810119.1">
    <property type="nucleotide sequence ID" value="NZ_CP043494.1"/>
</dbReference>
<sequence>MRERLTPVLLALLLLAASPARAEAPLPPPPAPAQEVAPSEAPAAEAELEETEADSEARTELDEEKKAPGYLELQSQAENVTEGDLRVSVTTTVLRPLRDYAPFEVVLHNLGSTPRVARIEAESAGRSRGDIVSRQVEVGAHQRLSVWLPVPVAARGGIIRVHSPGLSLRAFSFYMAETDGTPVLVLGSERAFQSGTRLPRLEKEAQLVARFIEPETAPRELALYVGYPLVVVAGDVTSLPADTWSALEAYASTGGFLVLLHPPRDVGMRLPLLASTTSGGVHPYGFGQVRLCGAADACGSALFSDAEARSSPTQDKYSGGHPTQGIVLPATPAPSWQRSTSMLAGGEQPLLPGVQAPVGRFLFLITLFVLAVGPGGLALARRKGPVALLIAVPSVAFVTCLSLVAWSVIVEGFSLHASRYSLTWLDRDRDRAVMVGLGSYYANLEPEGFRMPALAALMGPDVAWESQVVEADWTNGMAVTGGFLPSRTYREWGELAVLPSRARLTVRREGQELRVQNALGAPLAEGYVQLDGKVWLLPALADGAEGVLTPGPDSASRKTALQLSLFSSHVQSRFKNVPWSELDKPLPEGGFLARLEGSGSMPTAVLPMELHEGLHLMKGRVDGP</sequence>
<feature type="compositionally biased region" description="Basic and acidic residues" evidence="1">
    <location>
        <begin position="55"/>
        <end position="67"/>
    </location>
</feature>
<keyword evidence="5" id="KW-1185">Reference proteome</keyword>
<keyword evidence="2" id="KW-0472">Membrane</keyword>
<feature type="compositionally biased region" description="Low complexity" evidence="1">
    <location>
        <begin position="33"/>
        <end position="45"/>
    </location>
</feature>
<keyword evidence="2" id="KW-1133">Transmembrane helix</keyword>
<evidence type="ECO:0008006" key="6">
    <source>
        <dbReference type="Google" id="ProtNLM"/>
    </source>
</evidence>